<evidence type="ECO:0000313" key="2">
    <source>
        <dbReference type="EMBL" id="KAK8946573.1"/>
    </source>
</evidence>
<accession>A0AAP0BPA6</accession>
<dbReference type="Proteomes" id="UP001418222">
    <property type="component" value="Unassembled WGS sequence"/>
</dbReference>
<protein>
    <submittedName>
        <fullName evidence="2">Uncharacterized protein</fullName>
    </submittedName>
</protein>
<keyword evidence="3" id="KW-1185">Reference proteome</keyword>
<reference evidence="2 3" key="1">
    <citation type="journal article" date="2022" name="Nat. Plants">
        <title>Genomes of leafy and leafless Platanthera orchids illuminate the evolution of mycoheterotrophy.</title>
        <authorList>
            <person name="Li M.H."/>
            <person name="Liu K.W."/>
            <person name="Li Z."/>
            <person name="Lu H.C."/>
            <person name="Ye Q.L."/>
            <person name="Zhang D."/>
            <person name="Wang J.Y."/>
            <person name="Li Y.F."/>
            <person name="Zhong Z.M."/>
            <person name="Liu X."/>
            <person name="Yu X."/>
            <person name="Liu D.K."/>
            <person name="Tu X.D."/>
            <person name="Liu B."/>
            <person name="Hao Y."/>
            <person name="Liao X.Y."/>
            <person name="Jiang Y.T."/>
            <person name="Sun W.H."/>
            <person name="Chen J."/>
            <person name="Chen Y.Q."/>
            <person name="Ai Y."/>
            <person name="Zhai J.W."/>
            <person name="Wu S.S."/>
            <person name="Zhou Z."/>
            <person name="Hsiao Y.Y."/>
            <person name="Wu W.L."/>
            <person name="Chen Y.Y."/>
            <person name="Lin Y.F."/>
            <person name="Hsu J.L."/>
            <person name="Li C.Y."/>
            <person name="Wang Z.W."/>
            <person name="Zhao X."/>
            <person name="Zhong W.Y."/>
            <person name="Ma X.K."/>
            <person name="Ma L."/>
            <person name="Huang J."/>
            <person name="Chen G.Z."/>
            <person name="Huang M.Z."/>
            <person name="Huang L."/>
            <person name="Peng D.H."/>
            <person name="Luo Y.B."/>
            <person name="Zou S.Q."/>
            <person name="Chen S.P."/>
            <person name="Lan S."/>
            <person name="Tsai W.C."/>
            <person name="Van de Peer Y."/>
            <person name="Liu Z.J."/>
        </authorList>
    </citation>
    <scope>NUCLEOTIDE SEQUENCE [LARGE SCALE GENOMIC DNA]</scope>
    <source>
        <strain evidence="2">Lor287</strain>
    </source>
</reference>
<organism evidence="2 3">
    <name type="scientific">Platanthera zijinensis</name>
    <dbReference type="NCBI Taxonomy" id="2320716"/>
    <lineage>
        <taxon>Eukaryota</taxon>
        <taxon>Viridiplantae</taxon>
        <taxon>Streptophyta</taxon>
        <taxon>Embryophyta</taxon>
        <taxon>Tracheophyta</taxon>
        <taxon>Spermatophyta</taxon>
        <taxon>Magnoliopsida</taxon>
        <taxon>Liliopsida</taxon>
        <taxon>Asparagales</taxon>
        <taxon>Orchidaceae</taxon>
        <taxon>Orchidoideae</taxon>
        <taxon>Orchideae</taxon>
        <taxon>Orchidinae</taxon>
        <taxon>Platanthera</taxon>
    </lineage>
</organism>
<proteinExistence type="predicted"/>
<gene>
    <name evidence="2" type="ORF">KSP39_PZI007078</name>
</gene>
<name>A0AAP0BPA6_9ASPA</name>
<sequence length="104" mass="12118">MTEEINSQSRERRGKLDQSKQGNRRSYGKIMGCSTCQWDLIHVSFGRAVAVMNYGTLSTFMHTTIILFWVWVITVVMSNIHSMMVTFFCQNLPEQKCRPKRSHN</sequence>
<feature type="region of interest" description="Disordered" evidence="1">
    <location>
        <begin position="1"/>
        <end position="27"/>
    </location>
</feature>
<dbReference type="AlphaFoldDB" id="A0AAP0BPA6"/>
<feature type="compositionally biased region" description="Basic and acidic residues" evidence="1">
    <location>
        <begin position="9"/>
        <end position="18"/>
    </location>
</feature>
<evidence type="ECO:0000256" key="1">
    <source>
        <dbReference type="SAM" id="MobiDB-lite"/>
    </source>
</evidence>
<evidence type="ECO:0000313" key="3">
    <source>
        <dbReference type="Proteomes" id="UP001418222"/>
    </source>
</evidence>
<comment type="caution">
    <text evidence="2">The sequence shown here is derived from an EMBL/GenBank/DDBJ whole genome shotgun (WGS) entry which is preliminary data.</text>
</comment>
<dbReference type="EMBL" id="JBBWWQ010000005">
    <property type="protein sequence ID" value="KAK8946573.1"/>
    <property type="molecule type" value="Genomic_DNA"/>
</dbReference>